<keyword evidence="3" id="KW-1185">Reference proteome</keyword>
<dbReference type="EMBL" id="JARYZI010000004">
    <property type="protein sequence ID" value="MDH8677896.1"/>
    <property type="molecule type" value="Genomic_DNA"/>
</dbReference>
<evidence type="ECO:0000313" key="2">
    <source>
        <dbReference type="EMBL" id="MDH8677896.1"/>
    </source>
</evidence>
<accession>A0ABT6NBU3</accession>
<gene>
    <name evidence="2" type="ORF">QE109_07040</name>
</gene>
<evidence type="ECO:0000313" key="3">
    <source>
        <dbReference type="Proteomes" id="UP001158045"/>
    </source>
</evidence>
<comment type="caution">
    <text evidence="2">The sequence shown here is derived from an EMBL/GenBank/DDBJ whole genome shotgun (WGS) entry which is preliminary data.</text>
</comment>
<dbReference type="CDD" id="cd24007">
    <property type="entry name" value="ASKHA_NBD_eukNAGK-like"/>
    <property type="match status" value="1"/>
</dbReference>
<protein>
    <submittedName>
        <fullName evidence="2">BadF/BadG/BcrA/BcrD ATPase family protein</fullName>
    </submittedName>
</protein>
<dbReference type="InterPro" id="IPR002731">
    <property type="entry name" value="ATPase_BadF"/>
</dbReference>
<reference evidence="2 3" key="1">
    <citation type="submission" date="2023-04" db="EMBL/GenBank/DDBJ databases">
        <title>Fusibacter bizertensis strain WBS, isolated from littoral bottom sediments of the Arctic seas - biochemical and genomic analysis.</title>
        <authorList>
            <person name="Brioukhanov A.L."/>
        </authorList>
    </citation>
    <scope>NUCLEOTIDE SEQUENCE [LARGE SCALE GENOMIC DNA]</scope>
    <source>
        <strain evidence="2 3">WBS</strain>
    </source>
</reference>
<dbReference type="InterPro" id="IPR052519">
    <property type="entry name" value="Euk-type_GlcNAc_Kinase"/>
</dbReference>
<dbReference type="PANTHER" id="PTHR43190">
    <property type="entry name" value="N-ACETYL-D-GLUCOSAMINE KINASE"/>
    <property type="match status" value="1"/>
</dbReference>
<proteinExistence type="predicted"/>
<dbReference type="RefSeq" id="WP_281093724.1">
    <property type="nucleotide sequence ID" value="NZ_JARYZI010000004.1"/>
</dbReference>
<dbReference type="SUPFAM" id="SSF53067">
    <property type="entry name" value="Actin-like ATPase domain"/>
    <property type="match status" value="2"/>
</dbReference>
<dbReference type="PANTHER" id="PTHR43190:SF3">
    <property type="entry name" value="N-ACETYL-D-GLUCOSAMINE KINASE"/>
    <property type="match status" value="1"/>
</dbReference>
<feature type="domain" description="ATPase BadF/BadG/BcrA/BcrD type" evidence="1">
    <location>
        <begin position="4"/>
        <end position="276"/>
    </location>
</feature>
<dbReference type="Pfam" id="PF01869">
    <property type="entry name" value="BcrAD_BadFG"/>
    <property type="match status" value="1"/>
</dbReference>
<name>A0ABT6NBU3_9FIRM</name>
<dbReference type="Proteomes" id="UP001158045">
    <property type="component" value="Unassembled WGS sequence"/>
</dbReference>
<sequence>MYFVGIDGGGTNTVGVIGDQSGIIAQKIVGPSNYHNIGIDLTKNTIAELLNQLLNEVNGNLHEIEGICFGGAGIDTAVDSSRISALFDEIGYNGKLSVINDALVAMAAENGSLTGGILISGTGSIAYGVDLQGNLQRVGGWGHIVDDIGSAYAIAVAGLKAVLESYDGRGKQTTLFNALKPIMQIEHEEEIIDYLYASKNGKDQVARLAKVISEEAASDEVASGIITNAASDLLTSIKALEKKCGVKPLNIVLSGSVLINNDQIFNFLNSHVPSQIKLKRLNALPVRGAYLLATQL</sequence>
<dbReference type="InterPro" id="IPR043129">
    <property type="entry name" value="ATPase_NBD"/>
</dbReference>
<dbReference type="Gene3D" id="3.30.420.40">
    <property type="match status" value="2"/>
</dbReference>
<organism evidence="2 3">
    <name type="scientific">Fusibacter bizertensis</name>
    <dbReference type="NCBI Taxonomy" id="1488331"/>
    <lineage>
        <taxon>Bacteria</taxon>
        <taxon>Bacillati</taxon>
        <taxon>Bacillota</taxon>
        <taxon>Clostridia</taxon>
        <taxon>Eubacteriales</taxon>
        <taxon>Eubacteriales Family XII. Incertae Sedis</taxon>
        <taxon>Fusibacter</taxon>
    </lineage>
</organism>
<evidence type="ECO:0000259" key="1">
    <source>
        <dbReference type="Pfam" id="PF01869"/>
    </source>
</evidence>